<protein>
    <submittedName>
        <fullName evidence="1">Uncharacterized protein</fullName>
    </submittedName>
</protein>
<evidence type="ECO:0000313" key="2">
    <source>
        <dbReference type="Proteomes" id="UP000314294"/>
    </source>
</evidence>
<proteinExistence type="predicted"/>
<dbReference type="EMBL" id="SRLO01000426">
    <property type="protein sequence ID" value="TNN56542.1"/>
    <property type="molecule type" value="Genomic_DNA"/>
</dbReference>
<reference evidence="1 2" key="1">
    <citation type="submission" date="2019-03" db="EMBL/GenBank/DDBJ databases">
        <title>First draft genome of Liparis tanakae, snailfish: a comprehensive survey of snailfish specific genes.</title>
        <authorList>
            <person name="Kim W."/>
            <person name="Song I."/>
            <person name="Jeong J.-H."/>
            <person name="Kim D."/>
            <person name="Kim S."/>
            <person name="Ryu S."/>
            <person name="Song J.Y."/>
            <person name="Lee S.K."/>
        </authorList>
    </citation>
    <scope>NUCLEOTIDE SEQUENCE [LARGE SCALE GENOMIC DNA]</scope>
    <source>
        <tissue evidence="1">Muscle</tissue>
    </source>
</reference>
<gene>
    <name evidence="1" type="ORF">EYF80_033268</name>
</gene>
<keyword evidence="2" id="KW-1185">Reference proteome</keyword>
<accession>A0A4Z2GUX7</accession>
<organism evidence="1 2">
    <name type="scientific">Liparis tanakae</name>
    <name type="common">Tanaka's snailfish</name>
    <dbReference type="NCBI Taxonomy" id="230148"/>
    <lineage>
        <taxon>Eukaryota</taxon>
        <taxon>Metazoa</taxon>
        <taxon>Chordata</taxon>
        <taxon>Craniata</taxon>
        <taxon>Vertebrata</taxon>
        <taxon>Euteleostomi</taxon>
        <taxon>Actinopterygii</taxon>
        <taxon>Neopterygii</taxon>
        <taxon>Teleostei</taxon>
        <taxon>Neoteleostei</taxon>
        <taxon>Acanthomorphata</taxon>
        <taxon>Eupercaria</taxon>
        <taxon>Perciformes</taxon>
        <taxon>Cottioidei</taxon>
        <taxon>Cottales</taxon>
        <taxon>Liparidae</taxon>
        <taxon>Liparis</taxon>
    </lineage>
</organism>
<sequence>MRKQEVKDQETSVTLCHPSLTCCYGNVRQQGTTGRVHAVRLAVAPSLFCNRGQPRLNFVKQTT</sequence>
<dbReference type="AlphaFoldDB" id="A0A4Z2GUX7"/>
<dbReference type="Proteomes" id="UP000314294">
    <property type="component" value="Unassembled WGS sequence"/>
</dbReference>
<name>A0A4Z2GUX7_9TELE</name>
<evidence type="ECO:0000313" key="1">
    <source>
        <dbReference type="EMBL" id="TNN56542.1"/>
    </source>
</evidence>
<comment type="caution">
    <text evidence="1">The sequence shown here is derived from an EMBL/GenBank/DDBJ whole genome shotgun (WGS) entry which is preliminary data.</text>
</comment>